<dbReference type="EMBL" id="LT629776">
    <property type="protein sequence ID" value="SDS35552.1"/>
    <property type="molecule type" value="Genomic_DNA"/>
</dbReference>
<evidence type="ECO:0000256" key="6">
    <source>
        <dbReference type="ARBA" id="ARBA00022960"/>
    </source>
</evidence>
<keyword evidence="6 13" id="KW-0133">Cell shape</keyword>
<dbReference type="InterPro" id="IPR001986">
    <property type="entry name" value="Enolpyruvate_Tfrase_dom"/>
</dbReference>
<feature type="binding site" evidence="13">
    <location>
        <position position="97"/>
    </location>
    <ligand>
        <name>UDP-N-acetyl-alpha-D-glucosamine</name>
        <dbReference type="ChEBI" id="CHEBI:57705"/>
    </ligand>
</feature>
<comment type="pathway">
    <text evidence="2 13">Cell wall biogenesis; peptidoglycan biosynthesis.</text>
</comment>
<comment type="function">
    <text evidence="10 13">Cell wall formation. Adds enolpyruvyl to UDP-N-acetylglucosamine.</text>
</comment>
<evidence type="ECO:0000256" key="4">
    <source>
        <dbReference type="ARBA" id="ARBA00022618"/>
    </source>
</evidence>
<organism evidence="15 16">
    <name type="scientific">Paraoerskovia marina</name>
    <dbReference type="NCBI Taxonomy" id="545619"/>
    <lineage>
        <taxon>Bacteria</taxon>
        <taxon>Bacillati</taxon>
        <taxon>Actinomycetota</taxon>
        <taxon>Actinomycetes</taxon>
        <taxon>Micrococcales</taxon>
        <taxon>Cellulomonadaceae</taxon>
        <taxon>Paraoerskovia</taxon>
    </lineage>
</organism>
<dbReference type="UniPathway" id="UPA00219"/>
<keyword evidence="5 13" id="KW-0808">Transferase</keyword>
<proteinExistence type="inferred from homology"/>
<evidence type="ECO:0000256" key="5">
    <source>
        <dbReference type="ARBA" id="ARBA00022679"/>
    </source>
</evidence>
<keyword evidence="8 13" id="KW-0131">Cell cycle</keyword>
<dbReference type="GO" id="GO:0008360">
    <property type="term" value="P:regulation of cell shape"/>
    <property type="evidence" value="ECO:0007669"/>
    <property type="project" value="UniProtKB-KW"/>
</dbReference>
<dbReference type="PANTHER" id="PTHR43783:SF1">
    <property type="entry name" value="UDP-N-ACETYLGLUCOSAMINE 1-CARBOXYVINYLTRANSFERASE"/>
    <property type="match status" value="1"/>
</dbReference>
<feature type="binding site" evidence="13">
    <location>
        <begin position="23"/>
        <end position="24"/>
    </location>
    <ligand>
        <name>phosphoenolpyruvate</name>
        <dbReference type="ChEBI" id="CHEBI:58702"/>
    </ligand>
</feature>
<dbReference type="InterPro" id="IPR036968">
    <property type="entry name" value="Enolpyruvate_Tfrase_sf"/>
</dbReference>
<comment type="subcellular location">
    <subcellularLocation>
        <location evidence="1 13">Cytoplasm</location>
    </subcellularLocation>
</comment>
<dbReference type="eggNOG" id="COG0766">
    <property type="taxonomic scope" value="Bacteria"/>
</dbReference>
<evidence type="ECO:0000256" key="8">
    <source>
        <dbReference type="ARBA" id="ARBA00023306"/>
    </source>
</evidence>
<dbReference type="CDD" id="cd01555">
    <property type="entry name" value="UdpNAET"/>
    <property type="match status" value="1"/>
</dbReference>
<evidence type="ECO:0000313" key="15">
    <source>
        <dbReference type="EMBL" id="SDS35552.1"/>
    </source>
</evidence>
<dbReference type="PANTHER" id="PTHR43783">
    <property type="entry name" value="UDP-N-ACETYLGLUCOSAMINE 1-CARBOXYVINYLTRANSFERASE"/>
    <property type="match status" value="1"/>
</dbReference>
<evidence type="ECO:0000256" key="11">
    <source>
        <dbReference type="ARBA" id="ARBA00038367"/>
    </source>
</evidence>
<dbReference type="GO" id="GO:0019277">
    <property type="term" value="P:UDP-N-acetylgalactosamine biosynthetic process"/>
    <property type="evidence" value="ECO:0007669"/>
    <property type="project" value="InterPro"/>
</dbReference>
<evidence type="ECO:0000313" key="16">
    <source>
        <dbReference type="Proteomes" id="UP000185663"/>
    </source>
</evidence>
<evidence type="ECO:0000256" key="7">
    <source>
        <dbReference type="ARBA" id="ARBA00022984"/>
    </source>
</evidence>
<evidence type="ECO:0000256" key="10">
    <source>
        <dbReference type="ARBA" id="ARBA00037534"/>
    </source>
</evidence>
<dbReference type="HAMAP" id="MF_00111">
    <property type="entry name" value="MurA"/>
    <property type="match status" value="1"/>
</dbReference>
<comment type="similarity">
    <text evidence="11 13">Belongs to the EPSP synthase family. MurA subfamily.</text>
</comment>
<dbReference type="Proteomes" id="UP000185663">
    <property type="component" value="Chromosome I"/>
</dbReference>
<dbReference type="SUPFAM" id="SSF55205">
    <property type="entry name" value="EPT/RTPC-like"/>
    <property type="match status" value="1"/>
</dbReference>
<dbReference type="GO" id="GO:0051301">
    <property type="term" value="P:cell division"/>
    <property type="evidence" value="ECO:0007669"/>
    <property type="project" value="UniProtKB-KW"/>
</dbReference>
<reference evidence="15 16" key="1">
    <citation type="submission" date="2016-10" db="EMBL/GenBank/DDBJ databases">
        <authorList>
            <person name="de Groot N.N."/>
        </authorList>
    </citation>
    <scope>NUCLEOTIDE SEQUENCE [LARGE SCALE GENOMIC DNA]</scope>
    <source>
        <strain evidence="15 16">DSM 22126</strain>
    </source>
</reference>
<keyword evidence="3 13" id="KW-0963">Cytoplasm</keyword>
<evidence type="ECO:0000256" key="13">
    <source>
        <dbReference type="HAMAP-Rule" id="MF_00111"/>
    </source>
</evidence>
<dbReference type="InterPro" id="IPR013792">
    <property type="entry name" value="RNA3'P_cycl/enolpyr_Trfase_a/b"/>
</dbReference>
<dbReference type="RefSeq" id="WP_029253759.1">
    <property type="nucleotide sequence ID" value="NZ_LT629776.1"/>
</dbReference>
<feature type="binding site" evidence="13">
    <location>
        <position position="333"/>
    </location>
    <ligand>
        <name>UDP-N-acetyl-alpha-D-glucosamine</name>
        <dbReference type="ChEBI" id="CHEBI:57705"/>
    </ligand>
</feature>
<feature type="binding site" evidence="13">
    <location>
        <position position="311"/>
    </location>
    <ligand>
        <name>UDP-N-acetyl-alpha-D-glucosamine</name>
        <dbReference type="ChEBI" id="CHEBI:57705"/>
    </ligand>
</feature>
<dbReference type="GO" id="GO:0005737">
    <property type="term" value="C:cytoplasm"/>
    <property type="evidence" value="ECO:0007669"/>
    <property type="project" value="UniProtKB-SubCell"/>
</dbReference>
<sequence>MSDVLYVDGGTPLNGSIRVRGAKNFVSKAMVAALLGESPSELRNVPDIRDVAVVTGLLSLHGVKVDADSEAGTLSMDPTDVESAHVADIDAHAGASRIPILFCGPLLHRLGEAFIPDLGGCRIGDRPIDYHLEILRQFGAVVEKREAGIHITAPQRLRGTKISLPYPSVGATEQLLLTAVRAEGVTELSNAAIEPEIMDLIAVLQKMGAIISVDTDRVIRIEGVDRLEGYRHTALGDRIEAASWASAALATGGDVFVAGVGQPGMMTFLNVFRKVGGQFDVRDDGIRFWHPGGRLRSIVLETEVHPGFMTDWQQPLVVALTQATGVSIVHETVYENRFGFTEALRGMGATIQVYRECLGGGTCRFGQRNFKHSAVVSGPTPLHAADIEVPDLRGGFSHLIAALAATGTSTVRGIDLIDRGYEHFQDKLEALGANVSRGSL</sequence>
<dbReference type="GO" id="GO:0008760">
    <property type="term" value="F:UDP-N-acetylglucosamine 1-carboxyvinyltransferase activity"/>
    <property type="evidence" value="ECO:0007669"/>
    <property type="project" value="UniProtKB-UniRule"/>
</dbReference>
<dbReference type="InterPro" id="IPR005750">
    <property type="entry name" value="UDP_GlcNAc_COvinyl_MurA"/>
</dbReference>
<evidence type="ECO:0000256" key="1">
    <source>
        <dbReference type="ARBA" id="ARBA00004496"/>
    </source>
</evidence>
<protein>
    <recommendedName>
        <fullName evidence="13">UDP-N-acetylglucosamine 1-carboxyvinyltransferase</fullName>
        <ecNumber evidence="13">2.5.1.7</ecNumber>
    </recommendedName>
    <alternativeName>
        <fullName evidence="13">Enoylpyruvate transferase</fullName>
    </alternativeName>
    <alternativeName>
        <fullName evidence="13">UDP-N-acetylglucosamine enolpyruvyl transferase</fullName>
        <shortName evidence="13">EPT</shortName>
    </alternativeName>
</protein>
<evidence type="ECO:0000259" key="14">
    <source>
        <dbReference type="Pfam" id="PF00275"/>
    </source>
</evidence>
<feature type="modified residue" description="2-(S-cysteinyl)pyruvic acid O-phosphothioketal" evidence="13">
    <location>
        <position position="121"/>
    </location>
</feature>
<dbReference type="STRING" id="545619.SAMN04489860_1368"/>
<dbReference type="Pfam" id="PF00275">
    <property type="entry name" value="EPSP_synthase"/>
    <property type="match status" value="1"/>
</dbReference>
<keyword evidence="7 13" id="KW-0573">Peptidoglycan synthesis</keyword>
<keyword evidence="16" id="KW-1185">Reference proteome</keyword>
<evidence type="ECO:0000256" key="2">
    <source>
        <dbReference type="ARBA" id="ARBA00004752"/>
    </source>
</evidence>
<dbReference type="NCBIfam" id="TIGR01072">
    <property type="entry name" value="murA"/>
    <property type="match status" value="1"/>
</dbReference>
<gene>
    <name evidence="13" type="primary">murA</name>
    <name evidence="15" type="ORF">SAMN04489860_1368</name>
</gene>
<dbReference type="AlphaFoldDB" id="A0A1H1RIN5"/>
<dbReference type="OrthoDB" id="9803760at2"/>
<comment type="catalytic activity">
    <reaction evidence="12 13">
        <text>phosphoenolpyruvate + UDP-N-acetyl-alpha-D-glucosamine = UDP-N-acetyl-3-O-(1-carboxyvinyl)-alpha-D-glucosamine + phosphate</text>
        <dbReference type="Rhea" id="RHEA:18681"/>
        <dbReference type="ChEBI" id="CHEBI:43474"/>
        <dbReference type="ChEBI" id="CHEBI:57705"/>
        <dbReference type="ChEBI" id="CHEBI:58702"/>
        <dbReference type="ChEBI" id="CHEBI:68483"/>
        <dbReference type="EC" id="2.5.1.7"/>
    </reaction>
</comment>
<keyword evidence="13" id="KW-0670">Pyruvate</keyword>
<keyword evidence="9 13" id="KW-0961">Cell wall biogenesis/degradation</keyword>
<feature type="active site" description="Proton donor" evidence="13">
    <location>
        <position position="121"/>
    </location>
</feature>
<feature type="domain" description="Enolpyruvate transferase" evidence="14">
    <location>
        <begin position="7"/>
        <end position="428"/>
    </location>
</feature>
<comment type="caution">
    <text evidence="13">Lacks conserved residue(s) required for the propagation of feature annotation.</text>
</comment>
<evidence type="ECO:0000256" key="3">
    <source>
        <dbReference type="ARBA" id="ARBA00022490"/>
    </source>
</evidence>
<evidence type="ECO:0000256" key="12">
    <source>
        <dbReference type="ARBA" id="ARBA00047527"/>
    </source>
</evidence>
<evidence type="ECO:0000256" key="9">
    <source>
        <dbReference type="ARBA" id="ARBA00023316"/>
    </source>
</evidence>
<dbReference type="EC" id="2.5.1.7" evidence="13"/>
<dbReference type="GO" id="GO:0071555">
    <property type="term" value="P:cell wall organization"/>
    <property type="evidence" value="ECO:0007669"/>
    <property type="project" value="UniProtKB-KW"/>
</dbReference>
<dbReference type="NCBIfam" id="NF006873">
    <property type="entry name" value="PRK09369.1"/>
    <property type="match status" value="1"/>
</dbReference>
<keyword evidence="4 13" id="KW-0132">Cell division</keyword>
<name>A0A1H1RIN5_9CELL</name>
<accession>A0A1H1RIN5</accession>
<dbReference type="Gene3D" id="3.65.10.10">
    <property type="entry name" value="Enolpyruvate transferase domain"/>
    <property type="match status" value="2"/>
</dbReference>
<dbReference type="InterPro" id="IPR050068">
    <property type="entry name" value="MurA_subfamily"/>
</dbReference>
<dbReference type="GO" id="GO:0009252">
    <property type="term" value="P:peptidoglycan biosynthetic process"/>
    <property type="evidence" value="ECO:0007669"/>
    <property type="project" value="UniProtKB-UniRule"/>
</dbReference>